<comment type="caution">
    <text evidence="1">The sequence shown here is derived from an EMBL/GenBank/DDBJ whole genome shotgun (WGS) entry which is preliminary data.</text>
</comment>
<evidence type="ECO:0000313" key="1">
    <source>
        <dbReference type="EMBL" id="KAG9062371.1"/>
    </source>
</evidence>
<dbReference type="OrthoDB" id="27214at2759"/>
<reference evidence="1" key="1">
    <citation type="submission" date="2021-06" db="EMBL/GenBank/DDBJ databases">
        <title>Genome Sequence of Mortierella hyaline Strain SCG-10, a Cold-Adapted, Nitrate-Reducing Fungus Isolated from Soil in Minnesota, USA.</title>
        <authorList>
            <person name="Aldossari N."/>
        </authorList>
    </citation>
    <scope>NUCLEOTIDE SEQUENCE</scope>
    <source>
        <strain evidence="1">SCG-10</strain>
    </source>
</reference>
<dbReference type="EMBL" id="JAHRHY010000019">
    <property type="protein sequence ID" value="KAG9062371.1"/>
    <property type="molecule type" value="Genomic_DNA"/>
</dbReference>
<evidence type="ECO:0000313" key="2">
    <source>
        <dbReference type="Proteomes" id="UP000707451"/>
    </source>
</evidence>
<keyword evidence="2" id="KW-1185">Reference proteome</keyword>
<dbReference type="AlphaFoldDB" id="A0A9P7XMT1"/>
<proteinExistence type="predicted"/>
<gene>
    <name evidence="1" type="ORF">KI688_005286</name>
</gene>
<dbReference type="Proteomes" id="UP000707451">
    <property type="component" value="Unassembled WGS sequence"/>
</dbReference>
<accession>A0A9P7XMT1</accession>
<dbReference type="PANTHER" id="PTHR37049:SF4">
    <property type="entry name" value="RHODANESE DOMAIN-CONTAINING PROTEIN"/>
    <property type="match status" value="1"/>
</dbReference>
<sequence>MRQLWRIINLAANTIQTFFPSNESMSTSLASDLRATPVIQQVAEASFRKTQTLYDASCFIDFDNKNRPYTNNNLFSQSISYTRSGRTSNYTHRTSLIDLLTPIDPVLSTFAWTNNASNIRILTDGRCGSACAIFTHFLSNVHKVDAYAVGGIKADQLSMFSFPGGIVSNRTVLRRYYTNAGLASPLEPFPYSTHLGVTVLEIYAHGSATPFEYDAALYPAAYRVGYTTQNSRNRQVMWEAVATHAWKRNSTVMECDDF</sequence>
<organism evidence="1 2">
    <name type="scientific">Linnemannia hyalina</name>
    <dbReference type="NCBI Taxonomy" id="64524"/>
    <lineage>
        <taxon>Eukaryota</taxon>
        <taxon>Fungi</taxon>
        <taxon>Fungi incertae sedis</taxon>
        <taxon>Mucoromycota</taxon>
        <taxon>Mortierellomycotina</taxon>
        <taxon>Mortierellomycetes</taxon>
        <taxon>Mortierellales</taxon>
        <taxon>Mortierellaceae</taxon>
        <taxon>Linnemannia</taxon>
    </lineage>
</organism>
<dbReference type="InterPro" id="IPR052766">
    <property type="entry name" value="S41A_metabolite_peptidase"/>
</dbReference>
<name>A0A9P7XMT1_9FUNG</name>
<protein>
    <submittedName>
        <fullName evidence="1">Uncharacterized protein</fullName>
    </submittedName>
</protein>
<dbReference type="PANTHER" id="PTHR37049">
    <property type="entry name" value="PEPTIDASE S41 FAMILY PROTEIN"/>
    <property type="match status" value="1"/>
</dbReference>